<proteinExistence type="predicted"/>
<protein>
    <recommendedName>
        <fullName evidence="1">Aminotransferase class I/classII large domain-containing protein</fullName>
    </recommendedName>
</protein>
<organism evidence="2 3">
    <name type="scientific">Phytophthora aleatoria</name>
    <dbReference type="NCBI Taxonomy" id="2496075"/>
    <lineage>
        <taxon>Eukaryota</taxon>
        <taxon>Sar</taxon>
        <taxon>Stramenopiles</taxon>
        <taxon>Oomycota</taxon>
        <taxon>Peronosporomycetes</taxon>
        <taxon>Peronosporales</taxon>
        <taxon>Peronosporaceae</taxon>
        <taxon>Phytophthora</taxon>
    </lineage>
</organism>
<dbReference type="Proteomes" id="UP000709295">
    <property type="component" value="Unassembled WGS sequence"/>
</dbReference>
<gene>
    <name evidence="2" type="ORF">JG688_00008625</name>
</gene>
<reference evidence="2" key="1">
    <citation type="submission" date="2021-01" db="EMBL/GenBank/DDBJ databases">
        <title>Phytophthora aleatoria, a newly-described species from Pinus radiata is distinct from Phytophthora cactorum isolates based on comparative genomics.</title>
        <authorList>
            <person name="Mcdougal R."/>
            <person name="Panda P."/>
            <person name="Williams N."/>
            <person name="Studholme D.J."/>
        </authorList>
    </citation>
    <scope>NUCLEOTIDE SEQUENCE</scope>
    <source>
        <strain evidence="2">NZFS 4037</strain>
    </source>
</reference>
<comment type="caution">
    <text evidence="2">The sequence shown here is derived from an EMBL/GenBank/DDBJ whole genome shotgun (WGS) entry which is preliminary data.</text>
</comment>
<dbReference type="EMBL" id="JAENGY010000464">
    <property type="protein sequence ID" value="KAG6962382.1"/>
    <property type="molecule type" value="Genomic_DNA"/>
</dbReference>
<dbReference type="Pfam" id="PF00155">
    <property type="entry name" value="Aminotran_1_2"/>
    <property type="match status" value="1"/>
</dbReference>
<dbReference type="PANTHER" id="PTHR42858">
    <property type="entry name" value="AMINOTRANSFERASE"/>
    <property type="match status" value="1"/>
</dbReference>
<accession>A0A8J5MFN2</accession>
<feature type="domain" description="Aminotransferase class I/classII large" evidence="1">
    <location>
        <begin position="61"/>
        <end position="411"/>
    </location>
</feature>
<keyword evidence="3" id="KW-1185">Reference proteome</keyword>
<sequence length="440" mass="47290">MKKKMTAQLRILNARSAAALRLANAGQTVELSRSLHSSPGLNAIKSVQSSPYAQTHTTSNVINFGLGQPSASLLPLDLFRDAAMGRFKPSQDPVMLQYGAAKGFIDFREEIAKLVTGANATETVDPETLMVTAGNSQAISHAAMAFSKTHKRVFVEEPTYFLAHDIFRELGLDLKGIHVGKNGIDLDVLEATLAAGDVPAFLYTIPFFHNPTGAVMLPDRCKHLVALAQKYGFRIISDEPYNLLHLDGGALPSLASYDDSGLVVSLGSFSKILAPGLRLGWAQSSSKTIETLSTIGALRSGGGQNPVTAALVHTVLAQGQLLPHIDHLKNVFRVRKAALCDGLRKHCPDVAFTEPSGGYFVWLELPDGVHTEVLLKEAVARHGVAFTPGTRCSLGTLYGDGGVLVNAAMTRCARLSFAFYNEYEIHLGVQRLQSALASMK</sequence>
<name>A0A8J5MFN2_9STRA</name>
<dbReference type="GO" id="GO:0047536">
    <property type="term" value="F:2-aminoadipate transaminase activity"/>
    <property type="evidence" value="ECO:0007669"/>
    <property type="project" value="TreeGrafter"/>
</dbReference>
<evidence type="ECO:0000313" key="3">
    <source>
        <dbReference type="Proteomes" id="UP000709295"/>
    </source>
</evidence>
<evidence type="ECO:0000313" key="2">
    <source>
        <dbReference type="EMBL" id="KAG6962382.1"/>
    </source>
</evidence>
<dbReference type="GO" id="GO:0030170">
    <property type="term" value="F:pyridoxal phosphate binding"/>
    <property type="evidence" value="ECO:0007669"/>
    <property type="project" value="InterPro"/>
</dbReference>
<evidence type="ECO:0000259" key="1">
    <source>
        <dbReference type="Pfam" id="PF00155"/>
    </source>
</evidence>
<dbReference type="CDD" id="cd00609">
    <property type="entry name" value="AAT_like"/>
    <property type="match status" value="1"/>
</dbReference>
<dbReference type="AlphaFoldDB" id="A0A8J5MFN2"/>
<dbReference type="PANTHER" id="PTHR42858:SF1">
    <property type="entry name" value="LD15494P"/>
    <property type="match status" value="1"/>
</dbReference>
<dbReference type="InterPro" id="IPR004839">
    <property type="entry name" value="Aminotransferase_I/II_large"/>
</dbReference>